<dbReference type="Proteomes" id="UP000308802">
    <property type="component" value="Unassembled WGS sequence"/>
</dbReference>
<comment type="caution">
    <text evidence="3">The sequence shown here is derived from an EMBL/GenBank/DDBJ whole genome shotgun (WGS) entry which is preliminary data.</text>
</comment>
<dbReference type="EMBL" id="QZAO01000015">
    <property type="protein sequence ID" value="THW79606.1"/>
    <property type="molecule type" value="Genomic_DNA"/>
</dbReference>
<sequence>MASLWRPFRLLPPLQSTFSQSFGLRACTPLQSRLLHSSPILAVRKPSKAVVKPLNASATTRKKQRKDALAEEQQDYIHIPFETHSPKTAPSTPATHTPRTSRPSASAPTIQQPLLNRHVQPQQPVVEEPLEVYAPPPSPLKPTFEYVPGGRTGVHASLRELDSAESPTLIYEATKARSYIAWCIFASFFLGCIAAMQIGFFTTDPSKSDIRIASVFLLTALMWAILSSWAAWGATDVIKRIYTIPTGTGRPLLRIEPVRLWAGKRPLPFEVRIGDAFSNKGFEQNIDMFNATRDVRRQPGVLDALFEPIGTLFSSNMKMIQRKSSFAQLHIKTGGTWKVDLRDCKALDHGKSKFMRPNSIEDPLLTTSLAMDLVILPMETKRGWFASLFLQD</sequence>
<evidence type="ECO:0000256" key="1">
    <source>
        <dbReference type="SAM" id="MobiDB-lite"/>
    </source>
</evidence>
<protein>
    <submittedName>
        <fullName evidence="3">Uncharacterized protein</fullName>
    </submittedName>
</protein>
<keyword evidence="2" id="KW-0472">Membrane</keyword>
<accession>A0A4S9AJJ7</accession>
<feature type="compositionally biased region" description="Polar residues" evidence="1">
    <location>
        <begin position="86"/>
        <end position="107"/>
    </location>
</feature>
<feature type="region of interest" description="Disordered" evidence="1">
    <location>
        <begin position="78"/>
        <end position="107"/>
    </location>
</feature>
<organism evidence="3 4">
    <name type="scientific">Aureobasidium pullulans</name>
    <name type="common">Black yeast</name>
    <name type="synonym">Pullularia pullulans</name>
    <dbReference type="NCBI Taxonomy" id="5580"/>
    <lineage>
        <taxon>Eukaryota</taxon>
        <taxon>Fungi</taxon>
        <taxon>Dikarya</taxon>
        <taxon>Ascomycota</taxon>
        <taxon>Pezizomycotina</taxon>
        <taxon>Dothideomycetes</taxon>
        <taxon>Dothideomycetidae</taxon>
        <taxon>Dothideales</taxon>
        <taxon>Saccotheciaceae</taxon>
        <taxon>Aureobasidium</taxon>
    </lineage>
</organism>
<proteinExistence type="predicted"/>
<evidence type="ECO:0000313" key="4">
    <source>
        <dbReference type="Proteomes" id="UP000308802"/>
    </source>
</evidence>
<evidence type="ECO:0000256" key="2">
    <source>
        <dbReference type="SAM" id="Phobius"/>
    </source>
</evidence>
<feature type="transmembrane region" description="Helical" evidence="2">
    <location>
        <begin position="179"/>
        <end position="200"/>
    </location>
</feature>
<dbReference type="AlphaFoldDB" id="A0A4S9AJJ7"/>
<reference evidence="3 4" key="1">
    <citation type="submission" date="2018-10" db="EMBL/GenBank/DDBJ databases">
        <title>Fifty Aureobasidium pullulans genomes reveal a recombining polyextremotolerant generalist.</title>
        <authorList>
            <person name="Gostincar C."/>
            <person name="Turk M."/>
            <person name="Zajc J."/>
            <person name="Gunde-Cimerman N."/>
        </authorList>
    </citation>
    <scope>NUCLEOTIDE SEQUENCE [LARGE SCALE GENOMIC DNA]</scope>
    <source>
        <strain evidence="3 4">EXF-10659</strain>
    </source>
</reference>
<feature type="transmembrane region" description="Helical" evidence="2">
    <location>
        <begin position="212"/>
        <end position="232"/>
    </location>
</feature>
<evidence type="ECO:0000313" key="3">
    <source>
        <dbReference type="EMBL" id="THW79606.1"/>
    </source>
</evidence>
<gene>
    <name evidence="3" type="ORF">D6D19_01040</name>
</gene>
<keyword evidence="2" id="KW-1133">Transmembrane helix</keyword>
<name>A0A4S9AJJ7_AURPU</name>
<keyword evidence="2" id="KW-0812">Transmembrane</keyword>